<evidence type="ECO:0000256" key="6">
    <source>
        <dbReference type="RuleBase" id="RU368092"/>
    </source>
</evidence>
<evidence type="ECO:0000313" key="9">
    <source>
        <dbReference type="Proteomes" id="UP000722459"/>
    </source>
</evidence>
<comment type="subunit">
    <text evidence="6">Dimer of large and small chains.</text>
</comment>
<dbReference type="GO" id="GO:0009097">
    <property type="term" value="P:isoleucine biosynthetic process"/>
    <property type="evidence" value="ECO:0007669"/>
    <property type="project" value="UniProtKB-UniRule"/>
</dbReference>
<evidence type="ECO:0000313" key="8">
    <source>
        <dbReference type="EMBL" id="MBT4870998.1"/>
    </source>
</evidence>
<organism evidence="8 9">
    <name type="scientific">Candidatus Iainarchaeum sp</name>
    <dbReference type="NCBI Taxonomy" id="3101447"/>
    <lineage>
        <taxon>Archaea</taxon>
        <taxon>Candidatus Iainarchaeota</taxon>
        <taxon>Candidatus Iainarchaeia</taxon>
        <taxon>Candidatus Iainarchaeales</taxon>
        <taxon>Candidatus Iainarchaeaceae</taxon>
        <taxon>Candidatus Iainarchaeum</taxon>
    </lineage>
</organism>
<dbReference type="InterPro" id="IPR019455">
    <property type="entry name" value="Acetolactate_synth_ssu_C"/>
</dbReference>
<comment type="pathway">
    <text evidence="2 6">Amino-acid biosynthesis; L-valine biosynthesis; L-valine from pyruvate: step 1/4.</text>
</comment>
<evidence type="ECO:0000256" key="3">
    <source>
        <dbReference type="ARBA" id="ARBA00006341"/>
    </source>
</evidence>
<dbReference type="GO" id="GO:0005829">
    <property type="term" value="C:cytosol"/>
    <property type="evidence" value="ECO:0007669"/>
    <property type="project" value="TreeGrafter"/>
</dbReference>
<dbReference type="InterPro" id="IPR039557">
    <property type="entry name" value="AHAS_ACT"/>
</dbReference>
<dbReference type="InterPro" id="IPR054480">
    <property type="entry name" value="AHAS_small-like_ACT"/>
</dbReference>
<evidence type="ECO:0000259" key="7">
    <source>
        <dbReference type="PROSITE" id="PS51671"/>
    </source>
</evidence>
<comment type="pathway">
    <text evidence="1 6">Amino-acid biosynthesis; L-isoleucine biosynthesis; L-isoleucine from 2-oxobutanoate: step 1/4.</text>
</comment>
<evidence type="ECO:0000256" key="5">
    <source>
        <dbReference type="ARBA" id="ARBA00023304"/>
    </source>
</evidence>
<dbReference type="EC" id="2.2.1.6" evidence="6"/>
<comment type="similarity">
    <text evidence="3 6">Belongs to the acetolactate synthase small subunit family.</text>
</comment>
<dbReference type="NCBIfam" id="NF008864">
    <property type="entry name" value="PRK11895.1"/>
    <property type="match status" value="1"/>
</dbReference>
<keyword evidence="6 8" id="KW-0808">Transferase</keyword>
<keyword evidence="5 6" id="KW-0100">Branched-chain amino acid biosynthesis</keyword>
<comment type="caution">
    <text evidence="8">The sequence shown here is derived from an EMBL/GenBank/DDBJ whole genome shotgun (WGS) entry which is preliminary data.</text>
</comment>
<dbReference type="Gene3D" id="3.30.70.260">
    <property type="match status" value="1"/>
</dbReference>
<proteinExistence type="inferred from homology"/>
<dbReference type="SUPFAM" id="SSF55021">
    <property type="entry name" value="ACT-like"/>
    <property type="match status" value="2"/>
</dbReference>
<dbReference type="GO" id="GO:0009099">
    <property type="term" value="P:L-valine biosynthetic process"/>
    <property type="evidence" value="ECO:0007669"/>
    <property type="project" value="UniProtKB-UniRule"/>
</dbReference>
<dbReference type="PANTHER" id="PTHR30239">
    <property type="entry name" value="ACETOLACTATE SYNTHASE SMALL SUBUNIT"/>
    <property type="match status" value="1"/>
</dbReference>
<dbReference type="InterPro" id="IPR004789">
    <property type="entry name" value="Acetalactate_synth_ssu"/>
</dbReference>
<evidence type="ECO:0000256" key="4">
    <source>
        <dbReference type="ARBA" id="ARBA00022605"/>
    </source>
</evidence>
<protein>
    <recommendedName>
        <fullName evidence="6">Acetolactate synthase small subunit</fullName>
        <shortName evidence="6">AHAS</shortName>
        <shortName evidence="6">ALS</shortName>
        <ecNumber evidence="6">2.2.1.6</ecNumber>
    </recommendedName>
    <alternativeName>
        <fullName evidence="6">Acetohydroxy-acid synthase small subunit</fullName>
    </alternativeName>
</protein>
<dbReference type="Gene3D" id="3.30.70.1150">
    <property type="entry name" value="ACT-like. Chain A, domain 2"/>
    <property type="match status" value="1"/>
</dbReference>
<dbReference type="GO" id="GO:1990610">
    <property type="term" value="F:acetolactate synthase regulator activity"/>
    <property type="evidence" value="ECO:0007669"/>
    <property type="project" value="UniProtKB-UniRule"/>
</dbReference>
<dbReference type="NCBIfam" id="TIGR00119">
    <property type="entry name" value="acolac_sm"/>
    <property type="match status" value="1"/>
</dbReference>
<accession>A0A8T5GGY2</accession>
<sequence length="163" mass="18287">MYNGNEKKHILGLMVEDNPGVMERITGLFFRRGFNIDTIIVGKTAKPNVSHIIISLEADDATIEQLEKQVSKLIEVVKVIDLGENSVVREHCLMKINSDEKTRQDILNFAEMHKAKVLEANHTSIIAEVVGAPEKIDMFIDLMKPYGIKEMSRTGVNALVRKG</sequence>
<dbReference type="Pfam" id="PF10369">
    <property type="entry name" value="ALS_ss_C"/>
    <property type="match status" value="1"/>
</dbReference>
<dbReference type="PANTHER" id="PTHR30239:SF0">
    <property type="entry name" value="ACETOLACTATE SYNTHASE SMALL SUBUNIT 1, CHLOROPLASTIC"/>
    <property type="match status" value="1"/>
</dbReference>
<dbReference type="PROSITE" id="PS51671">
    <property type="entry name" value="ACT"/>
    <property type="match status" value="1"/>
</dbReference>
<comment type="function">
    <text evidence="6">Catalyzes the conversion of 2 pyruvate molecules into acetolactate in the first common step of the biosynthetic pathway of the branched-amino acids such as leucine, isoleucine, and valine.</text>
</comment>
<dbReference type="InterPro" id="IPR045865">
    <property type="entry name" value="ACT-like_dom_sf"/>
</dbReference>
<dbReference type="GO" id="GO:0003984">
    <property type="term" value="F:acetolactate synthase activity"/>
    <property type="evidence" value="ECO:0007669"/>
    <property type="project" value="UniProtKB-UniRule"/>
</dbReference>
<dbReference type="CDD" id="cd04878">
    <property type="entry name" value="ACT_AHAS"/>
    <property type="match status" value="1"/>
</dbReference>
<dbReference type="Pfam" id="PF22629">
    <property type="entry name" value="ACT_AHAS_ss"/>
    <property type="match status" value="1"/>
</dbReference>
<gene>
    <name evidence="8" type="primary">ilvN</name>
    <name evidence="8" type="ORF">HON47_05475</name>
</gene>
<dbReference type="InterPro" id="IPR002912">
    <property type="entry name" value="ACT_dom"/>
</dbReference>
<dbReference type="EMBL" id="JABJNZ010000067">
    <property type="protein sequence ID" value="MBT4870998.1"/>
    <property type="molecule type" value="Genomic_DNA"/>
</dbReference>
<evidence type="ECO:0000256" key="1">
    <source>
        <dbReference type="ARBA" id="ARBA00004974"/>
    </source>
</evidence>
<keyword evidence="4 6" id="KW-0028">Amino-acid biosynthesis</keyword>
<dbReference type="InterPro" id="IPR027271">
    <property type="entry name" value="Acetolactate_synth/TF_NikR_C"/>
</dbReference>
<name>A0A8T5GGY2_9ARCH</name>
<dbReference type="AlphaFoldDB" id="A0A8T5GGY2"/>
<dbReference type="Proteomes" id="UP000722459">
    <property type="component" value="Unassembled WGS sequence"/>
</dbReference>
<comment type="catalytic activity">
    <reaction evidence="6">
        <text>2 pyruvate + H(+) = (2S)-2-acetolactate + CO2</text>
        <dbReference type="Rhea" id="RHEA:25249"/>
        <dbReference type="ChEBI" id="CHEBI:15361"/>
        <dbReference type="ChEBI" id="CHEBI:15378"/>
        <dbReference type="ChEBI" id="CHEBI:16526"/>
        <dbReference type="ChEBI" id="CHEBI:58476"/>
        <dbReference type="EC" id="2.2.1.6"/>
    </reaction>
</comment>
<feature type="domain" description="ACT" evidence="7">
    <location>
        <begin position="10"/>
        <end position="87"/>
    </location>
</feature>
<evidence type="ECO:0000256" key="2">
    <source>
        <dbReference type="ARBA" id="ARBA00005025"/>
    </source>
</evidence>
<reference evidence="8" key="1">
    <citation type="journal article" date="2021" name="ISME J.">
        <title>Mercury methylation by metabolically versatile and cosmopolitan marine bacteria.</title>
        <authorList>
            <person name="Lin H."/>
            <person name="Ascher D.B."/>
            <person name="Myung Y."/>
            <person name="Lamborg C.H."/>
            <person name="Hallam S.J."/>
            <person name="Gionfriddo C.M."/>
            <person name="Holt K.E."/>
            <person name="Moreau J.W."/>
        </authorList>
    </citation>
    <scope>NUCLEOTIDE SEQUENCE</scope>
    <source>
        <strain evidence="8">SI075_bin30</strain>
    </source>
</reference>